<organism evidence="2">
    <name type="scientific">Amphimedon queenslandica</name>
    <name type="common">Sponge</name>
    <dbReference type="NCBI Taxonomy" id="400682"/>
    <lineage>
        <taxon>Eukaryota</taxon>
        <taxon>Metazoa</taxon>
        <taxon>Porifera</taxon>
        <taxon>Demospongiae</taxon>
        <taxon>Heteroscleromorpha</taxon>
        <taxon>Haplosclerida</taxon>
        <taxon>Niphatidae</taxon>
        <taxon>Amphimedon</taxon>
    </lineage>
</organism>
<dbReference type="CDD" id="cd00882">
    <property type="entry name" value="Ras_like_GTPase"/>
    <property type="match status" value="1"/>
</dbReference>
<feature type="domain" description="G" evidence="1">
    <location>
        <begin position="14"/>
        <end position="141"/>
    </location>
</feature>
<proteinExistence type="predicted"/>
<dbReference type="SUPFAM" id="SSF52540">
    <property type="entry name" value="P-loop containing nucleoside triphosphate hydrolases"/>
    <property type="match status" value="1"/>
</dbReference>
<reference evidence="2" key="1">
    <citation type="submission" date="2017-05" db="UniProtKB">
        <authorList>
            <consortium name="EnsemblMetazoa"/>
        </authorList>
    </citation>
    <scope>IDENTIFICATION</scope>
</reference>
<name>A0A1X7UGQ1_AMPQE</name>
<evidence type="ECO:0000313" key="2">
    <source>
        <dbReference type="EnsemblMetazoa" id="Aqu2.1.26638_001"/>
    </source>
</evidence>
<dbReference type="InterPro" id="IPR027417">
    <property type="entry name" value="P-loop_NTPase"/>
</dbReference>
<dbReference type="OrthoDB" id="8964039at2759"/>
<protein>
    <recommendedName>
        <fullName evidence="1">G domain-containing protein</fullName>
    </recommendedName>
</protein>
<sequence length="295" mass="31846">MASPVVNPPEVHLRILFIGKNDTGKSSLINKFSGQNLAEVGDGIKPTRHKEPLMELTCTCSTPKGNLPITFCDTQGFYDMTTGNRTIADSVADKMKEANVILICHKLFEERVDGTVKEILGELARILGNNLMKHTILVFTKADCYPSYVNGKNDEIKSKMVAHASELMKTWKEALLSTGIKEDIVKDIPWCITSGHEDKLPTSDDWTKELWDLCEERCTPEAKGFVGWIRRHAVEIAQATIVAGTTTIGGVIGTFVDSAGGGPFVNRGRPGTAAGIAAGAGVGIFVGQGVSKILT</sequence>
<dbReference type="eggNOG" id="ENOG502SZDR">
    <property type="taxonomic scope" value="Eukaryota"/>
</dbReference>
<accession>A0A1X7UGQ1</accession>
<dbReference type="EnsemblMetazoa" id="Aqu2.1.26638_001">
    <property type="protein sequence ID" value="Aqu2.1.26638_001"/>
    <property type="gene ID" value="Aqu2.1.26638"/>
</dbReference>
<dbReference type="InterPro" id="IPR006073">
    <property type="entry name" value="GTP-bd"/>
</dbReference>
<dbReference type="AlphaFoldDB" id="A0A1X7UGQ1"/>
<evidence type="ECO:0000259" key="1">
    <source>
        <dbReference type="Pfam" id="PF01926"/>
    </source>
</evidence>
<dbReference type="InParanoid" id="A0A1X7UGQ1"/>
<dbReference type="GO" id="GO:0005525">
    <property type="term" value="F:GTP binding"/>
    <property type="evidence" value="ECO:0007669"/>
    <property type="project" value="InterPro"/>
</dbReference>
<dbReference type="Pfam" id="PF01926">
    <property type="entry name" value="MMR_HSR1"/>
    <property type="match status" value="1"/>
</dbReference>
<dbReference type="Gene3D" id="3.40.50.300">
    <property type="entry name" value="P-loop containing nucleotide triphosphate hydrolases"/>
    <property type="match status" value="1"/>
</dbReference>